<proteinExistence type="predicted"/>
<reference evidence="2" key="1">
    <citation type="journal article" date="2024" name="Algal Res.">
        <title>Biochemical, toxicological and genomic investigation of a high-biomass producing Limnothrix strain isolated from Italian shallow drinking water reservoir.</title>
        <authorList>
            <person name="Simonazzi M."/>
            <person name="Shishido T.K."/>
            <person name="Delbaje E."/>
            <person name="Wahlsten M."/>
            <person name="Fewer D.P."/>
            <person name="Sivonen K."/>
            <person name="Pezzolesi L."/>
            <person name="Pistocchi R."/>
        </authorList>
    </citation>
    <scope>NUCLEOTIDE SEQUENCE [LARGE SCALE GENOMIC DNA]</scope>
    <source>
        <strain evidence="2">LRLZ20PSL1</strain>
    </source>
</reference>
<organism evidence="1 2">
    <name type="scientific">Limnothrix redekei LRLZ20PSL1</name>
    <dbReference type="NCBI Taxonomy" id="3112953"/>
    <lineage>
        <taxon>Bacteria</taxon>
        <taxon>Bacillati</taxon>
        <taxon>Cyanobacteriota</taxon>
        <taxon>Cyanophyceae</taxon>
        <taxon>Pseudanabaenales</taxon>
        <taxon>Pseudanabaenaceae</taxon>
        <taxon>Limnothrix</taxon>
    </lineage>
</organism>
<gene>
    <name evidence="1" type="ORF">VPK24_00615</name>
</gene>
<evidence type="ECO:0000313" key="2">
    <source>
        <dbReference type="Proteomes" id="UP001604335"/>
    </source>
</evidence>
<sequence>MNHKLSKIDSRLKEIQQEVQAIKSFLESSERAKLFAALNALLKIDERTDSAHRHTILHQSRNVLAEIHMRYRELLAESQALKVTIAHEEYFSLTALAQIRCTAELGMLDIARKEAQEVNELWQAQARRIAKDILIGEYPERFLATDFADTVPVTELAQWMDFIQPEQRGLGWVDELRLKMNETWYARGWLPNLGNLGSGLSRNAGLGLDQEKQVVIPTLRKLLARSAVFEGYVAQYKLLEDQQLTPSALEAKLLSLPESSVIKGYIVLEPEPAT</sequence>
<evidence type="ECO:0000313" key="1">
    <source>
        <dbReference type="EMBL" id="MFG3816122.1"/>
    </source>
</evidence>
<keyword evidence="2" id="KW-1185">Reference proteome</keyword>
<accession>A0ABW7C618</accession>
<protein>
    <submittedName>
        <fullName evidence="1">Uncharacterized protein</fullName>
    </submittedName>
</protein>
<comment type="caution">
    <text evidence="1">The sequence shown here is derived from an EMBL/GenBank/DDBJ whole genome shotgun (WGS) entry which is preliminary data.</text>
</comment>
<name>A0ABW7C618_9CYAN</name>
<dbReference type="EMBL" id="JAZAQF010000001">
    <property type="protein sequence ID" value="MFG3816122.1"/>
    <property type="molecule type" value="Genomic_DNA"/>
</dbReference>
<dbReference type="Proteomes" id="UP001604335">
    <property type="component" value="Unassembled WGS sequence"/>
</dbReference>